<evidence type="ECO:0000256" key="6">
    <source>
        <dbReference type="ARBA" id="ARBA00004656"/>
    </source>
</evidence>
<proteinExistence type="inferred from homology"/>
<dbReference type="InterPro" id="IPR032035">
    <property type="entry name" value="Folliculin_DENN"/>
</dbReference>
<comment type="similarity">
    <text evidence="7">Belongs to the folliculin family.</text>
</comment>
<dbReference type="GO" id="GO:0005819">
    <property type="term" value="C:spindle"/>
    <property type="evidence" value="ECO:0007669"/>
    <property type="project" value="UniProtKB-SubCell"/>
</dbReference>
<dbReference type="Proteomes" id="UP001054837">
    <property type="component" value="Unassembled WGS sequence"/>
</dbReference>
<dbReference type="GO" id="GO:0000122">
    <property type="term" value="P:negative regulation of transcription by RNA polymerase II"/>
    <property type="evidence" value="ECO:0007669"/>
    <property type="project" value="TreeGrafter"/>
</dbReference>
<keyword evidence="11" id="KW-0472">Membrane</keyword>
<dbReference type="PROSITE" id="PS51834">
    <property type="entry name" value="DENN_FLCN_SMCR8"/>
    <property type="match status" value="1"/>
</dbReference>
<comment type="subcellular location">
    <subcellularLocation>
        <location evidence="2">Cell projection</location>
        <location evidence="2">Cilium</location>
    </subcellularLocation>
    <subcellularLocation>
        <location evidence="4">Cytoplasm</location>
        <location evidence="4">Cytoskeleton</location>
        <location evidence="4">Microtubule organizing center</location>
        <location evidence="4">Centrosome</location>
    </subcellularLocation>
    <subcellularLocation>
        <location evidence="3">Cytoplasm</location>
        <location evidence="3">Cytoskeleton</location>
        <location evidence="3">Spindle</location>
    </subcellularLocation>
    <subcellularLocation>
        <location evidence="5">Cytoplasm</location>
        <location evidence="5">Cytosol</location>
    </subcellularLocation>
    <subcellularLocation>
        <location evidence="6">Lysosome membrane</location>
    </subcellularLocation>
    <subcellularLocation>
        <location evidence="1">Nucleus</location>
    </subcellularLocation>
</comment>
<dbReference type="InterPro" id="IPR044886">
    <property type="entry name" value="FLCN_DENN_C_sf"/>
</dbReference>
<dbReference type="PANTHER" id="PTHR31441:SF2">
    <property type="entry name" value="FOLLICULIN"/>
    <property type="match status" value="1"/>
</dbReference>
<feature type="domain" description="UDENN FLCN/SMCR8-type" evidence="16">
    <location>
        <begin position="88"/>
        <end position="545"/>
    </location>
</feature>
<evidence type="ECO:0000256" key="8">
    <source>
        <dbReference type="ARBA" id="ARBA00021824"/>
    </source>
</evidence>
<comment type="caution">
    <text evidence="17">The sequence shown here is derived from an EMBL/GenBank/DDBJ whole genome shotgun (WGS) entry which is preliminary data.</text>
</comment>
<evidence type="ECO:0000256" key="13">
    <source>
        <dbReference type="ARBA" id="ARBA00023228"/>
    </source>
</evidence>
<dbReference type="GO" id="GO:0005096">
    <property type="term" value="F:GTPase activator activity"/>
    <property type="evidence" value="ECO:0007669"/>
    <property type="project" value="UniProtKB-KW"/>
</dbReference>
<organism evidence="17 18">
    <name type="scientific">Caerostris darwini</name>
    <dbReference type="NCBI Taxonomy" id="1538125"/>
    <lineage>
        <taxon>Eukaryota</taxon>
        <taxon>Metazoa</taxon>
        <taxon>Ecdysozoa</taxon>
        <taxon>Arthropoda</taxon>
        <taxon>Chelicerata</taxon>
        <taxon>Arachnida</taxon>
        <taxon>Araneae</taxon>
        <taxon>Araneomorphae</taxon>
        <taxon>Entelegynae</taxon>
        <taxon>Araneoidea</taxon>
        <taxon>Araneidae</taxon>
        <taxon>Caerostris</taxon>
    </lineage>
</organism>
<dbReference type="PANTHER" id="PTHR31441">
    <property type="entry name" value="FOLLICULIN FAMILY MEMBER"/>
    <property type="match status" value="1"/>
</dbReference>
<evidence type="ECO:0000256" key="10">
    <source>
        <dbReference type="ARBA" id="ARBA00022490"/>
    </source>
</evidence>
<dbReference type="Pfam" id="PF16692">
    <property type="entry name" value="Folliculin_C"/>
    <property type="match status" value="1"/>
</dbReference>
<keyword evidence="13" id="KW-0458">Lysosome</keyword>
<dbReference type="GO" id="GO:0005634">
    <property type="term" value="C:nucleus"/>
    <property type="evidence" value="ECO:0007669"/>
    <property type="project" value="UniProtKB-SubCell"/>
</dbReference>
<dbReference type="Gene3D" id="1.10.10.1730">
    <property type="entry name" value="Folliculin"/>
    <property type="match status" value="1"/>
</dbReference>
<evidence type="ECO:0000259" key="16">
    <source>
        <dbReference type="PROSITE" id="PS51834"/>
    </source>
</evidence>
<name>A0AAV4QMN4_9ARAC</name>
<evidence type="ECO:0000256" key="11">
    <source>
        <dbReference type="ARBA" id="ARBA00023136"/>
    </source>
</evidence>
<dbReference type="GO" id="GO:0005813">
    <property type="term" value="C:centrosome"/>
    <property type="evidence" value="ECO:0007669"/>
    <property type="project" value="UniProtKB-SubCell"/>
</dbReference>
<accession>A0AAV4QMN4</accession>
<dbReference type="GO" id="GO:0005829">
    <property type="term" value="C:cytosol"/>
    <property type="evidence" value="ECO:0007669"/>
    <property type="project" value="UniProtKB-SubCell"/>
</dbReference>
<dbReference type="GO" id="GO:1904263">
    <property type="term" value="P:positive regulation of TORC1 signaling"/>
    <property type="evidence" value="ECO:0007669"/>
    <property type="project" value="TreeGrafter"/>
</dbReference>
<evidence type="ECO:0000256" key="7">
    <source>
        <dbReference type="ARBA" id="ARBA00009987"/>
    </source>
</evidence>
<protein>
    <recommendedName>
        <fullName evidence="8">Folliculin</fullName>
    </recommendedName>
</protein>
<evidence type="ECO:0000256" key="15">
    <source>
        <dbReference type="ARBA" id="ARBA00023273"/>
    </source>
</evidence>
<dbReference type="GO" id="GO:0005765">
    <property type="term" value="C:lysosomal membrane"/>
    <property type="evidence" value="ECO:0007669"/>
    <property type="project" value="UniProtKB-SubCell"/>
</dbReference>
<keyword evidence="12" id="KW-0206">Cytoskeleton</keyword>
<evidence type="ECO:0000256" key="4">
    <source>
        <dbReference type="ARBA" id="ARBA00004300"/>
    </source>
</evidence>
<evidence type="ECO:0000256" key="3">
    <source>
        <dbReference type="ARBA" id="ARBA00004186"/>
    </source>
</evidence>
<keyword evidence="18" id="KW-1185">Reference proteome</keyword>
<gene>
    <name evidence="17" type="primary">FLCN</name>
    <name evidence="17" type="ORF">CDAR_283001</name>
</gene>
<evidence type="ECO:0000256" key="1">
    <source>
        <dbReference type="ARBA" id="ARBA00004123"/>
    </source>
</evidence>
<dbReference type="EMBL" id="BPLQ01004654">
    <property type="protein sequence ID" value="GIY09519.1"/>
    <property type="molecule type" value="Genomic_DNA"/>
</dbReference>
<evidence type="ECO:0000256" key="14">
    <source>
        <dbReference type="ARBA" id="ARBA00023242"/>
    </source>
</evidence>
<keyword evidence="14" id="KW-0539">Nucleus</keyword>
<dbReference type="Pfam" id="PF11704">
    <property type="entry name" value="Folliculin"/>
    <property type="match status" value="1"/>
</dbReference>
<reference evidence="17 18" key="1">
    <citation type="submission" date="2021-06" db="EMBL/GenBank/DDBJ databases">
        <title>Caerostris darwini draft genome.</title>
        <authorList>
            <person name="Kono N."/>
            <person name="Arakawa K."/>
        </authorList>
    </citation>
    <scope>NUCLEOTIDE SEQUENCE [LARGE SCALE GENOMIC DNA]</scope>
</reference>
<keyword evidence="10" id="KW-0963">Cytoplasm</keyword>
<evidence type="ECO:0000256" key="12">
    <source>
        <dbReference type="ARBA" id="ARBA00023212"/>
    </source>
</evidence>
<dbReference type="InterPro" id="IPR037520">
    <property type="entry name" value="Folliculin/SMCR8_longin"/>
</dbReference>
<evidence type="ECO:0000313" key="18">
    <source>
        <dbReference type="Proteomes" id="UP001054837"/>
    </source>
</evidence>
<keyword evidence="9" id="KW-0343">GTPase activation</keyword>
<evidence type="ECO:0000256" key="5">
    <source>
        <dbReference type="ARBA" id="ARBA00004514"/>
    </source>
</evidence>
<evidence type="ECO:0000256" key="2">
    <source>
        <dbReference type="ARBA" id="ARBA00004138"/>
    </source>
</evidence>
<dbReference type="AlphaFoldDB" id="A0AAV4QMN4"/>
<sequence>MRKVKIKTMNAVIAICSFCELHGPSVLFCTQAFHDTEEVEWTDVHNGDNPKSGLSLKSWYGPALFSQHPGVSESSSPPLKSDNCEGCTSMTSKKRGFISNDHEARVSYVSSQYPLHPDVFAAVRQACVRSLSCEVCPGREAPIFFGDDHRGHVLSHTFFLKDSQARGFQSWYSIIIVMRDKIFLLNSWQFLVKYLQKIIHELQEKANKVYSAEQSEQNLRAVRLNSVTRMTLDTFRRRRGNIKARSLIDLTNDKGIFPFLHMWFTWILRAGAMRISERLVESFPNEDTFIDLERQEETDEGFIKIHLTKPESNSSHNISDLSDTLDGCHISSEEDSSEDVISFSSIRELFQVLGKEKFHCLAYHTIVGNQIIIKSTSLRLGKSMITCLKDLLPRGCFHPIYYSNTYEDSWKCNFLGIPPNVVIPEHVTQSQLHVQVDINPKYKNAALSSLEDLVITFQTTATLPEKSPQVLSEMERAIADLSFSPAALDSFLYCTKEAWMNKVKVLFAFSRGGQHGVCETTKLLTVLGAQEHDKLVLKFWMTGLSTQYKTRILSASVQQSGFSGQKKN</sequence>
<dbReference type="Gene3D" id="3.40.50.12430">
    <property type="match status" value="1"/>
</dbReference>
<evidence type="ECO:0000313" key="17">
    <source>
        <dbReference type="EMBL" id="GIY09519.1"/>
    </source>
</evidence>
<dbReference type="GO" id="GO:0005929">
    <property type="term" value="C:cilium"/>
    <property type="evidence" value="ECO:0007669"/>
    <property type="project" value="UniProtKB-SubCell"/>
</dbReference>
<evidence type="ECO:0000256" key="9">
    <source>
        <dbReference type="ARBA" id="ARBA00022468"/>
    </source>
</evidence>
<dbReference type="InterPro" id="IPR021713">
    <property type="entry name" value="Folliculin"/>
</dbReference>
<dbReference type="InterPro" id="IPR037521">
    <property type="entry name" value="FLCN/SMCR8_DENN"/>
</dbReference>
<keyword evidence="15" id="KW-0966">Cell projection</keyword>